<dbReference type="EMBL" id="CM002242">
    <property type="protein sequence ID" value="EAA30576.2"/>
    <property type="molecule type" value="Genomic_DNA"/>
</dbReference>
<dbReference type="GO" id="GO:0030870">
    <property type="term" value="C:Mre11 complex"/>
    <property type="evidence" value="ECO:0000318"/>
    <property type="project" value="GO_Central"/>
</dbReference>
<feature type="compositionally biased region" description="Acidic residues" evidence="8">
    <location>
        <begin position="418"/>
        <end position="428"/>
    </location>
</feature>
<feature type="region of interest" description="Disordered" evidence="8">
    <location>
        <begin position="629"/>
        <end position="697"/>
    </location>
</feature>
<name>Q7S501_NEUCR</name>
<feature type="region of interest" description="Disordered" evidence="8">
    <location>
        <begin position="714"/>
        <end position="912"/>
    </location>
</feature>
<dbReference type="InParanoid" id="Q7S501"/>
<dbReference type="GO" id="GO:0007095">
    <property type="term" value="P:mitotic G2 DNA damage checkpoint signaling"/>
    <property type="evidence" value="ECO:0000318"/>
    <property type="project" value="GO_Central"/>
</dbReference>
<feature type="compositionally biased region" description="Acidic residues" evidence="8">
    <location>
        <begin position="534"/>
        <end position="546"/>
    </location>
</feature>
<feature type="region of interest" description="Disordered" evidence="8">
    <location>
        <begin position="444"/>
        <end position="580"/>
    </location>
</feature>
<dbReference type="InterPro" id="IPR032429">
    <property type="entry name" value="Nibrin_BRCT2"/>
</dbReference>
<keyword evidence="5" id="KW-0234">DNA repair</keyword>
<feature type="region of interest" description="Disordered" evidence="8">
    <location>
        <begin position="215"/>
        <end position="235"/>
    </location>
</feature>
<dbReference type="PROSITE" id="PS50006">
    <property type="entry name" value="FHA_DOMAIN"/>
    <property type="match status" value="1"/>
</dbReference>
<dbReference type="InterPro" id="IPR000253">
    <property type="entry name" value="FHA_dom"/>
</dbReference>
<reference evidence="10 11" key="1">
    <citation type="journal article" date="2003" name="Nature">
        <title>The genome sequence of the filamentous fungus Neurospora crassa.</title>
        <authorList>
            <person name="Galagan J.E."/>
            <person name="Calvo S.E."/>
            <person name="Borkovich K.A."/>
            <person name="Selker E.U."/>
            <person name="Read N.D."/>
            <person name="Jaffe D."/>
            <person name="FitzHugh W."/>
            <person name="Ma L.J."/>
            <person name="Smirnov S."/>
            <person name="Purcell S."/>
            <person name="Rehman B."/>
            <person name="Elkins T."/>
            <person name="Engels R."/>
            <person name="Wang S."/>
            <person name="Nielsen C.B."/>
            <person name="Butler J."/>
            <person name="Endrizzi M."/>
            <person name="Qui D."/>
            <person name="Ianakiev P."/>
            <person name="Bell-Pedersen D."/>
            <person name="Nelson M.A."/>
            <person name="Werner-Washburne M."/>
            <person name="Selitrennikoff C.P."/>
            <person name="Kinsey J.A."/>
            <person name="Braun E.L."/>
            <person name="Zelter A."/>
            <person name="Schulte U."/>
            <person name="Kothe G.O."/>
            <person name="Jedd G."/>
            <person name="Mewes W."/>
            <person name="Staben C."/>
            <person name="Marcotte E."/>
            <person name="Greenberg D."/>
            <person name="Roy A."/>
            <person name="Foley K."/>
            <person name="Naylor J."/>
            <person name="Stange-Thomann N."/>
            <person name="Barrett R."/>
            <person name="Gnerre S."/>
            <person name="Kamal M."/>
            <person name="Kamvysselis M."/>
            <person name="Mauceli E."/>
            <person name="Bielke C."/>
            <person name="Rudd S."/>
            <person name="Frishman D."/>
            <person name="Krystofova S."/>
            <person name="Rasmussen C."/>
            <person name="Metzenberg R.L."/>
            <person name="Perkins D.D."/>
            <person name="Kroken S."/>
            <person name="Cogoni C."/>
            <person name="Macino G."/>
            <person name="Catcheside D."/>
            <person name="Li W."/>
            <person name="Pratt R.J."/>
            <person name="Osmani S.A."/>
            <person name="DeSouza C.P."/>
            <person name="Glass L."/>
            <person name="Orbach M.J."/>
            <person name="Berglund J.A."/>
            <person name="Voelker R."/>
            <person name="Yarden O."/>
            <person name="Plamann M."/>
            <person name="Seiler S."/>
            <person name="Dunlap J."/>
            <person name="Radford A."/>
            <person name="Aramayo R."/>
            <person name="Natvig D.O."/>
            <person name="Alex L.A."/>
            <person name="Mannhaupt G."/>
            <person name="Ebbole D.J."/>
            <person name="Freitag M."/>
            <person name="Paulsen I."/>
            <person name="Sachs M.S."/>
            <person name="Lander E.S."/>
            <person name="Nusbaum C."/>
            <person name="Birren B."/>
        </authorList>
    </citation>
    <scope>NUCLEOTIDE SEQUENCE [LARGE SCALE GENOMIC DNA]</scope>
    <source>
        <strain evidence="11">ATCC 24698 / 74-OR23-1A / CBS 708.71 / DSM 1257 / FGSC 987</strain>
    </source>
</reference>
<dbReference type="GO" id="GO:0000724">
    <property type="term" value="P:double-strand break repair via homologous recombination"/>
    <property type="evidence" value="ECO:0000318"/>
    <property type="project" value="GO_Central"/>
</dbReference>
<dbReference type="VEuPathDB" id="FungiDB:NCU06049"/>
<evidence type="ECO:0000256" key="5">
    <source>
        <dbReference type="ARBA" id="ARBA00023204"/>
    </source>
</evidence>
<dbReference type="GO" id="GO:0003684">
    <property type="term" value="F:damaged DNA binding"/>
    <property type="evidence" value="ECO:0000318"/>
    <property type="project" value="GO_Central"/>
</dbReference>
<dbReference type="Proteomes" id="UP000001805">
    <property type="component" value="Chromosome 7, Linkage Group VII"/>
</dbReference>
<feature type="compositionally biased region" description="Basic residues" evidence="8">
    <location>
        <begin position="484"/>
        <end position="493"/>
    </location>
</feature>
<dbReference type="InterPro" id="IPR043014">
    <property type="entry name" value="Nibrin_BRCT2_sf"/>
</dbReference>
<dbReference type="STRING" id="367110.Q7S501"/>
<dbReference type="PANTHER" id="PTHR12162">
    <property type="entry name" value="NIBRIN-RELATED"/>
    <property type="match status" value="1"/>
</dbReference>
<feature type="compositionally biased region" description="Basic and acidic residues" evidence="8">
    <location>
        <begin position="567"/>
        <end position="580"/>
    </location>
</feature>
<keyword evidence="4" id="KW-0227">DNA damage</keyword>
<evidence type="ECO:0000313" key="11">
    <source>
        <dbReference type="Proteomes" id="UP000001805"/>
    </source>
</evidence>
<evidence type="ECO:0000313" key="10">
    <source>
        <dbReference type="EMBL" id="EAA30576.2"/>
    </source>
</evidence>
<dbReference type="GeneID" id="3875959"/>
<comment type="similarity">
    <text evidence="7">Belongs to the Nibrin family.</text>
</comment>
<feature type="compositionally biased region" description="Basic residues" evidence="8">
    <location>
        <begin position="401"/>
        <end position="413"/>
    </location>
</feature>
<dbReference type="KEGG" id="ncr:NCU06049"/>
<dbReference type="Gene3D" id="3.40.50.10980">
    <property type="entry name" value="Nibrin, BRCT2 domain"/>
    <property type="match status" value="1"/>
</dbReference>
<feature type="compositionally biased region" description="Basic and acidic residues" evidence="8">
    <location>
        <begin position="652"/>
        <end position="667"/>
    </location>
</feature>
<dbReference type="Gene3D" id="2.60.200.20">
    <property type="match status" value="1"/>
</dbReference>
<dbReference type="Pfam" id="PF16508">
    <property type="entry name" value="NIBRIN_BRCT_II"/>
    <property type="match status" value="1"/>
</dbReference>
<feature type="compositionally biased region" description="Basic and acidic residues" evidence="8">
    <location>
        <begin position="386"/>
        <end position="400"/>
    </location>
</feature>
<evidence type="ECO:0000256" key="8">
    <source>
        <dbReference type="SAM" id="MobiDB-lite"/>
    </source>
</evidence>
<feature type="compositionally biased region" description="Acidic residues" evidence="8">
    <location>
        <begin position="892"/>
        <end position="901"/>
    </location>
</feature>
<dbReference type="SUPFAM" id="SSF52113">
    <property type="entry name" value="BRCT domain"/>
    <property type="match status" value="1"/>
</dbReference>
<dbReference type="GO" id="GO:0005694">
    <property type="term" value="C:chromosome"/>
    <property type="evidence" value="ECO:0007669"/>
    <property type="project" value="UniProtKB-SubCell"/>
</dbReference>
<keyword evidence="11" id="KW-1185">Reference proteome</keyword>
<keyword evidence="6" id="KW-0539">Nucleus</keyword>
<evidence type="ECO:0000256" key="1">
    <source>
        <dbReference type="ARBA" id="ARBA00004123"/>
    </source>
</evidence>
<dbReference type="SUPFAM" id="SSF49879">
    <property type="entry name" value="SMAD/FHA domain"/>
    <property type="match status" value="1"/>
</dbReference>
<sequence length="912" mass="99720">MWLLESDVFEDGRKWLRPGRQYLFGRTAENTDFVISDKTISRNHICIHVADVVDGDGGNILARSKITIEDKNSKKGTLLNGTQIRGQKVVLTEPTNELILGACPHQLRIVWRPVVLSFSFTKKEIEAGSWQTLRDNLEQLDIKYIGTYEQLTTHVVSKKRNTSKTLQALVNGKPIVSDGFITAIVEAATVPDDAGTGTPSALESTFDKAWPNAADYLPPRGDEPTERPPADYAPDERRHDVFAGYTFVFYNQKQHENLAPVVQWGKGKAFFKEVVEGVTEVDDFVRYVKEVAGEKGTGSFEDGSDGKRVVVVRHAPGKGDDVEWWTNFYTSFARHLDHRPPDQKEFLEAILACDASLLRRRLEEDTQPTSTANPTQIAQTQSGDRMQVDPRDRENDEPAPARRRARAGGRSRFKGFDFDSDNDEDDSMADVPAAPATKATQLAADMPASQDSQSLFVSQQQEQFDDDFSEQESRPPAATTGATRSKKPTRKRALSPLPEHDVSELLDAIAPTATAAKKRRIEAGQPAIPQPTPEPEEPPAVDDDKDDANSISDSRGKGKKGAKGKGKKAEKGDGDDIIELARQKREEAEALAAAERQALLDSTADDEIDYAAIRRLHIIEEFEVRMPNRDLDNAEEGDESFADASGGRRGGRTREQDIADGRWDPRWNGRKNFKKFRKQKRGVDSSGAGDAVDEQQQQRRLVITLEEVKPKEYGIGDDYWLEDAGSNSRRNTQGLGGQSQSQVRAGTLAATGTSQNPAYKRSSGLPTRRMLMAVDSSDEEGSDDNGGGEGSTVIPETGSPPPPYSATAASETPRSRAAKSAEKAKAARRTRQTTATTTVGTTTQAEAASSGSGAGSKHGAPASGGERSSGQPAAKRARTTGTGSRRRFGVEDSAEGSDESDDGLKFRFGRRR</sequence>
<feature type="compositionally biased region" description="Basic residues" evidence="8">
    <location>
        <begin position="557"/>
        <end position="566"/>
    </location>
</feature>
<feature type="compositionally biased region" description="Low complexity" evidence="8">
    <location>
        <begin position="832"/>
        <end position="865"/>
    </location>
</feature>
<dbReference type="Pfam" id="PF00498">
    <property type="entry name" value="FHA"/>
    <property type="match status" value="1"/>
</dbReference>
<protein>
    <submittedName>
        <fullName evidence="10">DNA damage response protein RcaA</fullName>
    </submittedName>
</protein>
<comment type="subcellular location">
    <subcellularLocation>
        <location evidence="2">Chromosome</location>
    </subcellularLocation>
    <subcellularLocation>
        <location evidence="1">Nucleus</location>
    </subcellularLocation>
</comment>
<feature type="compositionally biased region" description="Polar residues" evidence="8">
    <location>
        <begin position="725"/>
        <end position="757"/>
    </location>
</feature>
<evidence type="ECO:0000259" key="9">
    <source>
        <dbReference type="PROSITE" id="PS50006"/>
    </source>
</evidence>
<evidence type="ECO:0000256" key="2">
    <source>
        <dbReference type="ARBA" id="ARBA00004286"/>
    </source>
</evidence>
<proteinExistence type="inferred from homology"/>
<feature type="domain" description="FHA" evidence="9">
    <location>
        <begin position="22"/>
        <end position="84"/>
    </location>
</feature>
<organism evidence="10 11">
    <name type="scientific">Neurospora crassa (strain ATCC 24698 / 74-OR23-1A / CBS 708.71 / DSM 1257 / FGSC 987)</name>
    <dbReference type="NCBI Taxonomy" id="367110"/>
    <lineage>
        <taxon>Eukaryota</taxon>
        <taxon>Fungi</taxon>
        <taxon>Dikarya</taxon>
        <taxon>Ascomycota</taxon>
        <taxon>Pezizomycotina</taxon>
        <taxon>Sordariomycetes</taxon>
        <taxon>Sordariomycetidae</taxon>
        <taxon>Sordariales</taxon>
        <taxon>Sordariaceae</taxon>
        <taxon>Neurospora</taxon>
    </lineage>
</organism>
<feature type="region of interest" description="Disordered" evidence="8">
    <location>
        <begin position="363"/>
        <end position="430"/>
    </location>
</feature>
<gene>
    <name evidence="10" type="ORF">NCU06049</name>
</gene>
<dbReference type="InterPro" id="IPR036420">
    <property type="entry name" value="BRCT_dom_sf"/>
</dbReference>
<evidence type="ECO:0000256" key="4">
    <source>
        <dbReference type="ARBA" id="ARBA00022763"/>
    </source>
</evidence>
<dbReference type="Gene3D" id="3.40.50.10190">
    <property type="entry name" value="BRCT domain"/>
    <property type="match status" value="1"/>
</dbReference>
<dbReference type="InterPro" id="IPR040227">
    <property type="entry name" value="Nibrin-rel"/>
</dbReference>
<dbReference type="PaxDb" id="5141-EFNCRP00000005411"/>
<dbReference type="SMART" id="SM00240">
    <property type="entry name" value="FHA"/>
    <property type="match status" value="1"/>
</dbReference>
<dbReference type="PANTHER" id="PTHR12162:SF0">
    <property type="entry name" value="NIBRIN"/>
    <property type="match status" value="1"/>
</dbReference>
<dbReference type="OrthoDB" id="552194at2759"/>
<dbReference type="InterPro" id="IPR008984">
    <property type="entry name" value="SMAD_FHA_dom_sf"/>
</dbReference>
<evidence type="ECO:0000256" key="7">
    <source>
        <dbReference type="ARBA" id="ARBA00044757"/>
    </source>
</evidence>
<evidence type="ECO:0000256" key="3">
    <source>
        <dbReference type="ARBA" id="ARBA00022454"/>
    </source>
</evidence>
<evidence type="ECO:0000256" key="6">
    <source>
        <dbReference type="ARBA" id="ARBA00023242"/>
    </source>
</evidence>
<accession>Q7S501</accession>
<feature type="compositionally biased region" description="Polar residues" evidence="8">
    <location>
        <begin position="367"/>
        <end position="384"/>
    </location>
</feature>
<feature type="compositionally biased region" description="Basic residues" evidence="8">
    <location>
        <begin position="668"/>
        <end position="680"/>
    </location>
</feature>
<dbReference type="RefSeq" id="XP_959812.2">
    <property type="nucleotide sequence ID" value="XM_954719.2"/>
</dbReference>
<feature type="compositionally biased region" description="Basic and acidic residues" evidence="8">
    <location>
        <begin position="220"/>
        <end position="235"/>
    </location>
</feature>
<keyword evidence="3" id="KW-0158">Chromosome</keyword>
<dbReference type="AlphaFoldDB" id="Q7S501"/>
<dbReference type="HOGENOM" id="CLU_007951_0_0_1"/>